<evidence type="ECO:0000313" key="2">
    <source>
        <dbReference type="Proteomes" id="UP000739411"/>
    </source>
</evidence>
<organism evidence="1 2">
    <name type="scientific">Candidatus Dechloromonas phosphorivorans</name>
    <dbReference type="NCBI Taxonomy" id="2899244"/>
    <lineage>
        <taxon>Bacteria</taxon>
        <taxon>Pseudomonadati</taxon>
        <taxon>Pseudomonadota</taxon>
        <taxon>Betaproteobacteria</taxon>
        <taxon>Rhodocyclales</taxon>
        <taxon>Azonexaceae</taxon>
        <taxon>Dechloromonas</taxon>
    </lineage>
</organism>
<dbReference type="AlphaFoldDB" id="A0A935MU26"/>
<name>A0A935MU26_9RHOO</name>
<dbReference type="Proteomes" id="UP000739411">
    <property type="component" value="Unassembled WGS sequence"/>
</dbReference>
<protein>
    <recommendedName>
        <fullName evidence="3">Bacterial mobilisation domain-containing protein</fullName>
    </recommendedName>
</protein>
<sequence length="77" mass="8320">MRRAALGNVPAPVPELNSLAWIAMSRVAANLNQLAARFNRLAMQEAEPTVAEIDDLRTVVGDFRRALLGDFSPGSAQ</sequence>
<evidence type="ECO:0008006" key="3">
    <source>
        <dbReference type="Google" id="ProtNLM"/>
    </source>
</evidence>
<gene>
    <name evidence="1" type="ORF">IPJ38_15390</name>
</gene>
<comment type="caution">
    <text evidence="1">The sequence shown here is derived from an EMBL/GenBank/DDBJ whole genome shotgun (WGS) entry which is preliminary data.</text>
</comment>
<reference evidence="1 2" key="1">
    <citation type="submission" date="2020-10" db="EMBL/GenBank/DDBJ databases">
        <title>Connecting structure to function with the recovery of over 1000 high-quality activated sludge metagenome-assembled genomes encoding full-length rRNA genes using long-read sequencing.</title>
        <authorList>
            <person name="Singleton C.M."/>
            <person name="Petriglieri F."/>
            <person name="Kristensen J.M."/>
            <person name="Kirkegaard R.H."/>
            <person name="Michaelsen T.Y."/>
            <person name="Andersen M.H."/>
            <person name="Karst S.M."/>
            <person name="Dueholm M.S."/>
            <person name="Nielsen P.H."/>
            <person name="Albertsen M."/>
        </authorList>
    </citation>
    <scope>NUCLEOTIDE SEQUENCE [LARGE SCALE GENOMIC DNA]</scope>
    <source>
        <strain evidence="1">EsbW_18-Q3-R4-48_BATAC.463</strain>
    </source>
</reference>
<proteinExistence type="predicted"/>
<dbReference type="EMBL" id="JADJMS010000037">
    <property type="protein sequence ID" value="MBK7416269.1"/>
    <property type="molecule type" value="Genomic_DNA"/>
</dbReference>
<accession>A0A935MU26</accession>
<evidence type="ECO:0000313" key="1">
    <source>
        <dbReference type="EMBL" id="MBK7416269.1"/>
    </source>
</evidence>